<dbReference type="EMBL" id="GBRH01184996">
    <property type="protein sequence ID" value="JAE12900.1"/>
    <property type="molecule type" value="Transcribed_RNA"/>
</dbReference>
<proteinExistence type="predicted"/>
<protein>
    <submittedName>
        <fullName evidence="1">Uncharacterized protein</fullName>
    </submittedName>
</protein>
<accession>A0A0A9FIM1</accession>
<sequence length="30" mass="3412">MGLHRVPKIHSSPSIQKLLLSCSSKFFDRV</sequence>
<reference evidence="1" key="1">
    <citation type="submission" date="2014-09" db="EMBL/GenBank/DDBJ databases">
        <authorList>
            <person name="Magalhaes I.L.F."/>
            <person name="Oliveira U."/>
            <person name="Santos F.R."/>
            <person name="Vidigal T.H.D.A."/>
            <person name="Brescovit A.D."/>
            <person name="Santos A.J."/>
        </authorList>
    </citation>
    <scope>NUCLEOTIDE SEQUENCE</scope>
    <source>
        <tissue evidence="1">Shoot tissue taken approximately 20 cm above the soil surface</tissue>
    </source>
</reference>
<name>A0A0A9FIM1_ARUDO</name>
<dbReference type="AlphaFoldDB" id="A0A0A9FIM1"/>
<organism evidence="1">
    <name type="scientific">Arundo donax</name>
    <name type="common">Giant reed</name>
    <name type="synonym">Donax arundinaceus</name>
    <dbReference type="NCBI Taxonomy" id="35708"/>
    <lineage>
        <taxon>Eukaryota</taxon>
        <taxon>Viridiplantae</taxon>
        <taxon>Streptophyta</taxon>
        <taxon>Embryophyta</taxon>
        <taxon>Tracheophyta</taxon>
        <taxon>Spermatophyta</taxon>
        <taxon>Magnoliopsida</taxon>
        <taxon>Liliopsida</taxon>
        <taxon>Poales</taxon>
        <taxon>Poaceae</taxon>
        <taxon>PACMAD clade</taxon>
        <taxon>Arundinoideae</taxon>
        <taxon>Arundineae</taxon>
        <taxon>Arundo</taxon>
    </lineage>
</organism>
<reference evidence="1" key="2">
    <citation type="journal article" date="2015" name="Data Brief">
        <title>Shoot transcriptome of the giant reed, Arundo donax.</title>
        <authorList>
            <person name="Barrero R.A."/>
            <person name="Guerrero F.D."/>
            <person name="Moolhuijzen P."/>
            <person name="Goolsby J.A."/>
            <person name="Tidwell J."/>
            <person name="Bellgard S.E."/>
            <person name="Bellgard M.I."/>
        </authorList>
    </citation>
    <scope>NUCLEOTIDE SEQUENCE</scope>
    <source>
        <tissue evidence="1">Shoot tissue taken approximately 20 cm above the soil surface</tissue>
    </source>
</reference>
<evidence type="ECO:0000313" key="1">
    <source>
        <dbReference type="EMBL" id="JAE12900.1"/>
    </source>
</evidence>